<dbReference type="InterPro" id="IPR056913">
    <property type="entry name" value="TRAPPC10/Trs130_N"/>
</dbReference>
<proteinExistence type="predicted"/>
<dbReference type="GeneID" id="95987535"/>
<evidence type="ECO:0000259" key="4">
    <source>
        <dbReference type="Pfam" id="PF12584"/>
    </source>
</evidence>
<dbReference type="PANTHER" id="PTHR13251">
    <property type="entry name" value="EPILEPSY HOLOPROSENCEPHALY CANDIDATE 1/TMEM1"/>
    <property type="match status" value="1"/>
</dbReference>
<dbReference type="Pfam" id="PF23036">
    <property type="entry name" value="TRAPPC10_1st"/>
    <property type="match status" value="1"/>
</dbReference>
<feature type="domain" description="TRAPPC10/Trs130 N-terminal" evidence="5">
    <location>
        <begin position="24"/>
        <end position="319"/>
    </location>
</feature>
<keyword evidence="8" id="KW-1185">Reference proteome</keyword>
<keyword evidence="3" id="KW-0333">Golgi apparatus</keyword>
<dbReference type="InterPro" id="IPR022233">
    <property type="entry name" value="TRAPPC10/Trs130_C"/>
</dbReference>
<evidence type="ECO:0000259" key="5">
    <source>
        <dbReference type="Pfam" id="PF23036"/>
    </source>
</evidence>
<organism evidence="7 8">
    <name type="scientific">Vanrija albida</name>
    <dbReference type="NCBI Taxonomy" id="181172"/>
    <lineage>
        <taxon>Eukaryota</taxon>
        <taxon>Fungi</taxon>
        <taxon>Dikarya</taxon>
        <taxon>Basidiomycota</taxon>
        <taxon>Agaricomycotina</taxon>
        <taxon>Tremellomycetes</taxon>
        <taxon>Trichosporonales</taxon>
        <taxon>Trichosporonaceae</taxon>
        <taxon>Vanrija</taxon>
    </lineage>
</organism>
<dbReference type="Pfam" id="PF23274">
    <property type="entry name" value="DUF7077"/>
    <property type="match status" value="1"/>
</dbReference>
<feature type="domain" description="TRAPPC10/Trs130 C-terminal" evidence="4">
    <location>
        <begin position="1006"/>
        <end position="1142"/>
    </location>
</feature>
<comment type="subcellular location">
    <subcellularLocation>
        <location evidence="1">Golgi apparatus</location>
    </subcellularLocation>
</comment>
<protein>
    <recommendedName>
        <fullName evidence="9">Trafficking protein particle complex subunit 11 domain-containing protein</fullName>
    </recommendedName>
</protein>
<name>A0ABR3PXB0_9TREE</name>
<dbReference type="RefSeq" id="XP_069207023.1">
    <property type="nucleotide sequence ID" value="XM_069354952.1"/>
</dbReference>
<reference evidence="7 8" key="1">
    <citation type="submission" date="2023-08" db="EMBL/GenBank/DDBJ databases">
        <title>Annotated Genome Sequence of Vanrija albida AlHP1.</title>
        <authorList>
            <person name="Herzog R."/>
        </authorList>
    </citation>
    <scope>NUCLEOTIDE SEQUENCE [LARGE SCALE GENOMIC DNA]</scope>
    <source>
        <strain evidence="7 8">AlHP1</strain>
    </source>
</reference>
<accession>A0ABR3PXB0</accession>
<dbReference type="Proteomes" id="UP001565368">
    <property type="component" value="Unassembled WGS sequence"/>
</dbReference>
<evidence type="ECO:0000259" key="6">
    <source>
        <dbReference type="Pfam" id="PF23274"/>
    </source>
</evidence>
<dbReference type="Pfam" id="PF12584">
    <property type="entry name" value="TRAPPC10"/>
    <property type="match status" value="1"/>
</dbReference>
<dbReference type="PANTHER" id="PTHR13251:SF3">
    <property type="entry name" value="TRAFFICKING PROTEIN PARTICLE COMPLEX SUBUNIT 10"/>
    <property type="match status" value="1"/>
</dbReference>
<evidence type="ECO:0000313" key="7">
    <source>
        <dbReference type="EMBL" id="KAL1407079.1"/>
    </source>
</evidence>
<evidence type="ECO:0000256" key="3">
    <source>
        <dbReference type="ARBA" id="ARBA00023034"/>
    </source>
</evidence>
<evidence type="ECO:0000256" key="1">
    <source>
        <dbReference type="ARBA" id="ARBA00004555"/>
    </source>
</evidence>
<dbReference type="InterPro" id="IPR045126">
    <property type="entry name" value="TRAPPC10/Trs130"/>
</dbReference>
<evidence type="ECO:0000256" key="2">
    <source>
        <dbReference type="ARBA" id="ARBA00022448"/>
    </source>
</evidence>
<keyword evidence="2" id="KW-0813">Transport</keyword>
<feature type="domain" description="DUF7077" evidence="6">
    <location>
        <begin position="708"/>
        <end position="813"/>
    </location>
</feature>
<gene>
    <name evidence="7" type="ORF">Q8F55_006492</name>
</gene>
<comment type="caution">
    <text evidence="7">The sequence shown here is derived from an EMBL/GenBank/DDBJ whole genome shotgun (WGS) entry which is preliminary data.</text>
</comment>
<dbReference type="EMBL" id="JBBXJM010000005">
    <property type="protein sequence ID" value="KAL1407079.1"/>
    <property type="molecule type" value="Genomic_DNA"/>
</dbReference>
<evidence type="ECO:0008006" key="9">
    <source>
        <dbReference type="Google" id="ProtNLM"/>
    </source>
</evidence>
<evidence type="ECO:0000313" key="8">
    <source>
        <dbReference type="Proteomes" id="UP001565368"/>
    </source>
</evidence>
<dbReference type="InterPro" id="IPR055505">
    <property type="entry name" value="DUF7077"/>
</dbReference>
<sequence>MPPREVLLTYTLYPSGNGDLHRAVEGVIAQFPLRNLHWKSSSRTSLRTIQEVDVRLVDLGDVPPPKESVSGSVLETPLVNICFVACDDADIYKNNTRSFIKDWLSVLQSRRSSHTPLIVLVNPIPASGVAASTKNVFGRDKGVIAKLKTDFNTKRDICTLLNLPPTGATDPAAWPELLSKLKESIVLAFDSSILEREEEVKRGEAQRLTIGWNFCTWFLLKESLAHSFEGVNLNEDALIIYEELDAAFLQCLKDQNLSWFGKLGGTGENDDSLPILDTTAKPYRDLLISSTISIFDFRIYVFARQCALLGKLGRITEIAKRGQWFVASLARRLLESEESLPKYFVESWTYTACMDIVAHCDEWSKLERPNNDYSGLIAYESARSELLDIARVQVERIGVGSGHLPNRYPFQQTATVTRTPDDVLFEDGAENGNAKAPAEPKTRPLLTNRTILYALESPDAFKALYSDLTKSALSAYEACGKLNSAIRLKVDLAALAEYSEDYQSAYTQFRLLARDCIELHVWDRVSKYAIQSALAAHTKLQLSKDEDWAQLALALLRVCAVTPESKPTSEEELAQLQSVIEGLKELPESRQVLDNPVFHLRLLDSVASPCSDVSLTQLAVQVNNGLPLPVRVNDVWVDLESEIFGEITYSSGPVDLKPGKQTITVTCSTSIAGAVTVRDAFVAVGPVGFVTSFPKNQVVVPVHRNLRGMRAVLRMPSFISLDEEPRVVLEVQSGHQTLKGVRMVVASLQTEVGYALDRATSDDRPLDVNEESIGLGDIDEGTSVAVTIPYTGIPRMELAKAHIVLQYDSPSGRVCSFVEEQTLFLGLPLTVNVQDIFRPDVLVSSFVVASDGHEYLRIRSVNLRSSTDAYDIESCRTSWKDSILVSPTQSTSCLFKVKPKGAKPPSNDVLRLSIDYHTIEEEIEAVAQASLDKLQEPCAPLTRVVRDRITDRSTWLQNYLLASDPKVVFDDAWLAGLPASVPAQVSAAFTAALSPVEAKWRTLQIPVEVPLRRLLTTVTLKPAQSLPAIYEGRALPFDLSLATSLSWIGEGDGEAKKARTYRVTFDIQANADDWVVVGKKRGVYTANPDEPECQGVILVPVRSGNIALPPVNVQLAADAAEASERVLCETYVSNAAQGIRVLPARTGMAALVPISNEWEQR</sequence>